<comment type="caution">
    <text evidence="1">The sequence shown here is derived from an EMBL/GenBank/DDBJ whole genome shotgun (WGS) entry which is preliminary data.</text>
</comment>
<accession>A0ABS2N6R9</accession>
<evidence type="ECO:0000313" key="2">
    <source>
        <dbReference type="Proteomes" id="UP001646157"/>
    </source>
</evidence>
<protein>
    <submittedName>
        <fullName evidence="1">Uncharacterized protein</fullName>
    </submittedName>
</protein>
<dbReference type="Proteomes" id="UP001646157">
    <property type="component" value="Unassembled WGS sequence"/>
</dbReference>
<sequence>MSETFHLKFINIPKIKMTCLIEGKWTYPTATLIMAVHKKKRIIWK</sequence>
<organism evidence="1 2">
    <name type="scientific">Rossellomorea pakistanensis</name>
    <dbReference type="NCBI Taxonomy" id="992288"/>
    <lineage>
        <taxon>Bacteria</taxon>
        <taxon>Bacillati</taxon>
        <taxon>Bacillota</taxon>
        <taxon>Bacilli</taxon>
        <taxon>Bacillales</taxon>
        <taxon>Bacillaceae</taxon>
        <taxon>Rossellomorea</taxon>
    </lineage>
</organism>
<proteinExistence type="predicted"/>
<name>A0ABS2N6R9_9BACI</name>
<reference evidence="1 2" key="1">
    <citation type="submission" date="2021-01" db="EMBL/GenBank/DDBJ databases">
        <title>Genomic Encyclopedia of Type Strains, Phase IV (KMG-IV): sequencing the most valuable type-strain genomes for metagenomic binning, comparative biology and taxonomic classification.</title>
        <authorList>
            <person name="Goeker M."/>
        </authorList>
    </citation>
    <scope>NUCLEOTIDE SEQUENCE [LARGE SCALE GENOMIC DNA]</scope>
    <source>
        <strain evidence="1 2">DSM 24834</strain>
    </source>
</reference>
<dbReference type="EMBL" id="JAFBDZ010000001">
    <property type="protein sequence ID" value="MBM7583552.1"/>
    <property type="molecule type" value="Genomic_DNA"/>
</dbReference>
<gene>
    <name evidence="1" type="ORF">JOC86_000089</name>
</gene>
<evidence type="ECO:0000313" key="1">
    <source>
        <dbReference type="EMBL" id="MBM7583552.1"/>
    </source>
</evidence>
<keyword evidence="2" id="KW-1185">Reference proteome</keyword>